<dbReference type="InterPro" id="IPR002931">
    <property type="entry name" value="Transglutaminase-like"/>
</dbReference>
<dbReference type="PANTHER" id="PTHR42736:SF1">
    <property type="entry name" value="PROTEIN-GLUTAMINE GAMMA-GLUTAMYLTRANSFERASE"/>
    <property type="match status" value="1"/>
</dbReference>
<dbReference type="InterPro" id="IPR021878">
    <property type="entry name" value="TgpA_N"/>
</dbReference>
<dbReference type="AlphaFoldDB" id="A0A0S4L641"/>
<evidence type="ECO:0000313" key="3">
    <source>
        <dbReference type="EMBL" id="CUS33244.1"/>
    </source>
</evidence>
<accession>A0A0S4L641</accession>
<dbReference type="Proteomes" id="UP000199032">
    <property type="component" value="Unassembled WGS sequence"/>
</dbReference>
<dbReference type="SMART" id="SM00460">
    <property type="entry name" value="TGc"/>
    <property type="match status" value="1"/>
</dbReference>
<feature type="transmembrane region" description="Helical" evidence="1">
    <location>
        <begin position="92"/>
        <end position="110"/>
    </location>
</feature>
<feature type="transmembrane region" description="Helical" evidence="1">
    <location>
        <begin position="65"/>
        <end position="86"/>
    </location>
</feature>
<keyword evidence="1" id="KW-1133">Transmembrane helix</keyword>
<dbReference type="Gene3D" id="3.10.620.30">
    <property type="match status" value="1"/>
</dbReference>
<evidence type="ECO:0000256" key="1">
    <source>
        <dbReference type="SAM" id="Phobius"/>
    </source>
</evidence>
<dbReference type="RefSeq" id="WP_176697864.1">
    <property type="nucleotide sequence ID" value="NZ_CZQA01000001.1"/>
</dbReference>
<gene>
    <name evidence="3" type="ORF">COMA1_11045</name>
</gene>
<organism evidence="3 4">
    <name type="scientific">Candidatus Nitrospira nitrosa</name>
    <dbReference type="NCBI Taxonomy" id="1742972"/>
    <lineage>
        <taxon>Bacteria</taxon>
        <taxon>Pseudomonadati</taxon>
        <taxon>Nitrospirota</taxon>
        <taxon>Nitrospiria</taxon>
        <taxon>Nitrospirales</taxon>
        <taxon>Nitrospiraceae</taxon>
        <taxon>Nitrospira</taxon>
    </lineage>
</organism>
<evidence type="ECO:0000259" key="2">
    <source>
        <dbReference type="SMART" id="SM00460"/>
    </source>
</evidence>
<feature type="transmembrane region" description="Helical" evidence="1">
    <location>
        <begin position="27"/>
        <end position="45"/>
    </location>
</feature>
<dbReference type="Pfam" id="PF01841">
    <property type="entry name" value="Transglut_core"/>
    <property type="match status" value="1"/>
</dbReference>
<sequence length="732" mass="82414">MLLSQALHLTSILLASASFIGLTLGAGLPEWLAALTGATLIAVLLRNMGMKPVDRLTTQMPVSAIGWNLIVLGGFVGFWIDLLWVSGDLLPAGLHFLMILMVIKLFNLRLRRDYLHLYAISLVAMLASGSLTTDLWFIPIFSIYLLAGVWTLLLFQLTKTSEVSGNAWMPASIRPESHEGGHRVSPRLFWIANGLAFGAFLITVIIFFTIPRVNAGIYQKGFGENLRMSGFSDKVNLGAIGSIKRDPSIVMRVELPRSPLHDARPLYIRGMSFDRYDGKVWTNQLSYRRSLIEESPGTFTFRGKRTVSRSQLGEAIQQKILLEPLDTTVLFAAPFIESVTGMFPSLFFDATGAVYLPFPSSSRIEYTVVSRSNVLVPADLGSESGVYPESVVRQYLQLPFQSDRIKTLAGEVTERQQGPYEKVTAIQAYLTRNYRYSLDAPLAEQQQPLEEFLFARKTGYCEHYATAMVIMLRTIGIPARLVTGFMATEWNEYGDYYVVRQQDAHAWVEVYLPHSGWIRMDPTPTEDNPTAGGSVWKVLGPIVDNIKLQWNRLFVQYSAADQLAVVRELKAEGMSVRNKALDSMTALFGVFMTLLSGVVTHDLSQVRIGLLGEFLGFAVISLAILFWLRRRRPWAAWSPWKKDQDNELVIAQYYRRMRTYLAGQGFSSSTAIAPLELVEITQARWREAHFAVASITELYCRTRFGHIPLTHEDLKRAEDHLHRLLELRKAPL</sequence>
<dbReference type="PANTHER" id="PTHR42736">
    <property type="entry name" value="PROTEIN-GLUTAMINE GAMMA-GLUTAMYLTRANSFERASE"/>
    <property type="match status" value="1"/>
</dbReference>
<proteinExistence type="predicted"/>
<feature type="transmembrane region" description="Helical" evidence="1">
    <location>
        <begin position="580"/>
        <end position="600"/>
    </location>
</feature>
<feature type="transmembrane region" description="Helical" evidence="1">
    <location>
        <begin position="606"/>
        <end position="628"/>
    </location>
</feature>
<keyword evidence="1" id="KW-0812">Transmembrane</keyword>
<reference evidence="3 4" key="1">
    <citation type="submission" date="2015-10" db="EMBL/GenBank/DDBJ databases">
        <authorList>
            <person name="Gilbert D.G."/>
        </authorList>
    </citation>
    <scope>NUCLEOTIDE SEQUENCE [LARGE SCALE GENOMIC DNA]</scope>
    <source>
        <strain evidence="3">COMA1</strain>
    </source>
</reference>
<name>A0A0S4L641_9BACT</name>
<keyword evidence="4" id="KW-1185">Reference proteome</keyword>
<dbReference type="InterPro" id="IPR038765">
    <property type="entry name" value="Papain-like_cys_pep_sf"/>
</dbReference>
<dbReference type="STRING" id="1742972.COMA1_11045"/>
<protein>
    <recommendedName>
        <fullName evidence="2">Transglutaminase-like domain-containing protein</fullName>
    </recommendedName>
</protein>
<dbReference type="Pfam" id="PF11992">
    <property type="entry name" value="TgpA_N"/>
    <property type="match status" value="1"/>
</dbReference>
<evidence type="ECO:0000313" key="4">
    <source>
        <dbReference type="Proteomes" id="UP000199032"/>
    </source>
</evidence>
<dbReference type="EMBL" id="CZQA01000001">
    <property type="protein sequence ID" value="CUS33244.1"/>
    <property type="molecule type" value="Genomic_DNA"/>
</dbReference>
<feature type="transmembrane region" description="Helical" evidence="1">
    <location>
        <begin position="188"/>
        <end position="210"/>
    </location>
</feature>
<feature type="domain" description="Transglutaminase-like" evidence="2">
    <location>
        <begin position="453"/>
        <end position="524"/>
    </location>
</feature>
<feature type="transmembrane region" description="Helical" evidence="1">
    <location>
        <begin position="117"/>
        <end position="147"/>
    </location>
</feature>
<dbReference type="SUPFAM" id="SSF54001">
    <property type="entry name" value="Cysteine proteinases"/>
    <property type="match status" value="1"/>
</dbReference>
<dbReference type="InterPro" id="IPR052901">
    <property type="entry name" value="Bact_TGase-like"/>
</dbReference>
<keyword evidence="1" id="KW-0472">Membrane</keyword>